<dbReference type="EMBL" id="SUMG01000018">
    <property type="protein sequence ID" value="NBG89189.1"/>
    <property type="molecule type" value="Genomic_DNA"/>
</dbReference>
<feature type="transmembrane region" description="Helical" evidence="6">
    <location>
        <begin position="298"/>
        <end position="321"/>
    </location>
</feature>
<feature type="transmembrane region" description="Helical" evidence="6">
    <location>
        <begin position="333"/>
        <end position="351"/>
    </location>
</feature>
<comment type="caution">
    <text evidence="7">The sequence shown here is derived from an EMBL/GenBank/DDBJ whole genome shotgun (WGS) entry which is preliminary data.</text>
</comment>
<feature type="transmembrane region" description="Helical" evidence="6">
    <location>
        <begin position="210"/>
        <end position="228"/>
    </location>
</feature>
<keyword evidence="2" id="KW-1003">Cell membrane</keyword>
<dbReference type="PANTHER" id="PTHR47089:SF1">
    <property type="entry name" value="GUANOSINE ABC TRANSPORTER PERMEASE PROTEIN NUPP"/>
    <property type="match status" value="1"/>
</dbReference>
<dbReference type="GO" id="GO:0022857">
    <property type="term" value="F:transmembrane transporter activity"/>
    <property type="evidence" value="ECO:0007669"/>
    <property type="project" value="InterPro"/>
</dbReference>
<feature type="transmembrane region" description="Helical" evidence="6">
    <location>
        <begin position="100"/>
        <end position="118"/>
    </location>
</feature>
<protein>
    <submittedName>
        <fullName evidence="7">ABC transporter permease</fullName>
    </submittedName>
</protein>
<feature type="transmembrane region" description="Helical" evidence="6">
    <location>
        <begin position="157"/>
        <end position="176"/>
    </location>
</feature>
<dbReference type="InterPro" id="IPR001851">
    <property type="entry name" value="ABC_transp_permease"/>
</dbReference>
<sequence>MNKLRGFLSNEKYHGFIIPVIAILLGFLAGSVIMIISGLNPLDLFTSFIRAVTGINLPNLFTDQTAFNARYFGEFFVYSIPLILTGLSVSFAFRTGLFNIGAEGQVMIGALTASYAGLLMDLPAVIFPVVVILAGALGGAAWGFIPGILKAKFRVHEVVVTIMLNYAALYVSNYYIRALPESTTTRTADLPAKATLQSDFLSSITNNSRLHWGFLVVIFCALLFYFIINKTTFGYELKSVGFNPLASEYAGMKVQRNAALSMTIAGALSGIAGAILVVGTFGYGRVLGHFENYGFDGIAVALVGGSTALGSVLAGLLFGGLKASQTIMQISRIPRDIAIIIIAIIIVFVAMKHPIKQGLKKLKVEEGEE</sequence>
<keyword evidence="5 6" id="KW-0472">Membrane</keyword>
<dbReference type="CDD" id="cd06580">
    <property type="entry name" value="TM_PBP1_transp_TpRbsC_like"/>
    <property type="match status" value="1"/>
</dbReference>
<evidence type="ECO:0000256" key="4">
    <source>
        <dbReference type="ARBA" id="ARBA00022989"/>
    </source>
</evidence>
<reference evidence="7 8" key="1">
    <citation type="submission" date="2019-04" db="EMBL/GenBank/DDBJ databases">
        <title>Isachenkonia alkalipeptolytica gen. nov. sp. nov. a new anaerobic, alkiliphilic organothrophic bacterium capable to reduce synthesized ferrihydrite isolated from a soda lake.</title>
        <authorList>
            <person name="Toshchakov S.V."/>
            <person name="Zavarzina D.G."/>
            <person name="Zhilina T.N."/>
            <person name="Kostrikina N.A."/>
            <person name="Kublanov I.V."/>
        </authorList>
    </citation>
    <scope>NUCLEOTIDE SEQUENCE [LARGE SCALE GENOMIC DNA]</scope>
    <source>
        <strain evidence="7 8">Z-1701</strain>
    </source>
</reference>
<evidence type="ECO:0000313" key="7">
    <source>
        <dbReference type="EMBL" id="NBG89189.1"/>
    </source>
</evidence>
<dbReference type="RefSeq" id="WP_160722604.1">
    <property type="nucleotide sequence ID" value="NZ_SUMG01000018.1"/>
</dbReference>
<proteinExistence type="predicted"/>
<dbReference type="AlphaFoldDB" id="A0AA44BED1"/>
<evidence type="ECO:0000256" key="3">
    <source>
        <dbReference type="ARBA" id="ARBA00022692"/>
    </source>
</evidence>
<dbReference type="Proteomes" id="UP000449710">
    <property type="component" value="Unassembled WGS sequence"/>
</dbReference>
<organism evidence="7 8">
    <name type="scientific">Isachenkonia alkalipeptolytica</name>
    <dbReference type="NCBI Taxonomy" id="2565777"/>
    <lineage>
        <taxon>Bacteria</taxon>
        <taxon>Bacillati</taxon>
        <taxon>Bacillota</taxon>
        <taxon>Clostridia</taxon>
        <taxon>Eubacteriales</taxon>
        <taxon>Clostridiaceae</taxon>
        <taxon>Isachenkonia</taxon>
    </lineage>
</organism>
<evidence type="ECO:0000313" key="8">
    <source>
        <dbReference type="Proteomes" id="UP000449710"/>
    </source>
</evidence>
<feature type="transmembrane region" description="Helical" evidence="6">
    <location>
        <begin position="124"/>
        <end position="145"/>
    </location>
</feature>
<dbReference type="PANTHER" id="PTHR47089">
    <property type="entry name" value="ABC TRANSPORTER, PERMEASE PROTEIN"/>
    <property type="match status" value="1"/>
</dbReference>
<gene>
    <name evidence="7" type="ORF">ISALK_11880</name>
</gene>
<dbReference type="GO" id="GO:0005886">
    <property type="term" value="C:plasma membrane"/>
    <property type="evidence" value="ECO:0007669"/>
    <property type="project" value="UniProtKB-SubCell"/>
</dbReference>
<feature type="transmembrane region" description="Helical" evidence="6">
    <location>
        <begin position="258"/>
        <end position="278"/>
    </location>
</feature>
<dbReference type="Pfam" id="PF02653">
    <property type="entry name" value="BPD_transp_2"/>
    <property type="match status" value="1"/>
</dbReference>
<keyword evidence="8" id="KW-1185">Reference proteome</keyword>
<evidence type="ECO:0000256" key="6">
    <source>
        <dbReference type="SAM" id="Phobius"/>
    </source>
</evidence>
<keyword evidence="4 6" id="KW-1133">Transmembrane helix</keyword>
<comment type="subcellular location">
    <subcellularLocation>
        <location evidence="1">Cell membrane</location>
        <topology evidence="1">Multi-pass membrane protein</topology>
    </subcellularLocation>
</comment>
<feature type="transmembrane region" description="Helical" evidence="6">
    <location>
        <begin position="75"/>
        <end position="93"/>
    </location>
</feature>
<feature type="transmembrane region" description="Helical" evidence="6">
    <location>
        <begin position="12"/>
        <end position="36"/>
    </location>
</feature>
<name>A0AA44BED1_9CLOT</name>
<keyword evidence="3 6" id="KW-0812">Transmembrane</keyword>
<evidence type="ECO:0000256" key="5">
    <source>
        <dbReference type="ARBA" id="ARBA00023136"/>
    </source>
</evidence>
<evidence type="ECO:0000256" key="2">
    <source>
        <dbReference type="ARBA" id="ARBA00022475"/>
    </source>
</evidence>
<accession>A0AA44BED1</accession>
<evidence type="ECO:0000256" key="1">
    <source>
        <dbReference type="ARBA" id="ARBA00004651"/>
    </source>
</evidence>